<evidence type="ECO:0000259" key="9">
    <source>
        <dbReference type="Pfam" id="PF22692"/>
    </source>
</evidence>
<dbReference type="InterPro" id="IPR001444">
    <property type="entry name" value="Flag_bb_rod_N"/>
</dbReference>
<dbReference type="Proteomes" id="UP000642180">
    <property type="component" value="Unassembled WGS sequence"/>
</dbReference>
<dbReference type="InterPro" id="IPR053967">
    <property type="entry name" value="LlgE_F_G-like_D1"/>
</dbReference>
<keyword evidence="11" id="KW-1185">Reference proteome</keyword>
<dbReference type="AlphaFoldDB" id="A0A8J3AP53"/>
<accession>A0A8J3AP53</accession>
<dbReference type="InterPro" id="IPR037925">
    <property type="entry name" value="FlgE/F/G-like"/>
</dbReference>
<dbReference type="InterPro" id="IPR010930">
    <property type="entry name" value="Flg_bb/hook_C_dom"/>
</dbReference>
<dbReference type="PANTHER" id="PTHR30435:SF18">
    <property type="entry name" value="FLAGELLAR BASAL-BODY ROD PROTEIN FLGF"/>
    <property type="match status" value="1"/>
</dbReference>
<gene>
    <name evidence="10" type="primary">flgF</name>
    <name evidence="10" type="ORF">GCM10008066_03370</name>
</gene>
<comment type="subcellular location">
    <subcellularLocation>
        <location evidence="1 6">Bacterial flagellum basal body</location>
    </subcellularLocation>
</comment>
<feature type="domain" description="Flagellar basal-body/hook protein C-terminal" evidence="8">
    <location>
        <begin position="198"/>
        <end position="240"/>
    </location>
</feature>
<dbReference type="Pfam" id="PF06429">
    <property type="entry name" value="Flg_bbr_C"/>
    <property type="match status" value="1"/>
</dbReference>
<evidence type="ECO:0000256" key="1">
    <source>
        <dbReference type="ARBA" id="ARBA00004117"/>
    </source>
</evidence>
<proteinExistence type="inferred from homology"/>
<evidence type="ECO:0000259" key="8">
    <source>
        <dbReference type="Pfam" id="PF06429"/>
    </source>
</evidence>
<dbReference type="PANTHER" id="PTHR30435">
    <property type="entry name" value="FLAGELLAR PROTEIN"/>
    <property type="match status" value="1"/>
</dbReference>
<evidence type="ECO:0000256" key="6">
    <source>
        <dbReference type="RuleBase" id="RU362116"/>
    </source>
</evidence>
<evidence type="ECO:0000259" key="7">
    <source>
        <dbReference type="Pfam" id="PF00460"/>
    </source>
</evidence>
<dbReference type="InterPro" id="IPR012836">
    <property type="entry name" value="FlgF"/>
</dbReference>
<feature type="domain" description="Flagellar basal body rod protein N-terminal" evidence="7">
    <location>
        <begin position="5"/>
        <end position="35"/>
    </location>
</feature>
<reference evidence="11" key="1">
    <citation type="journal article" date="2019" name="Int. J. Syst. Evol. Microbiol.">
        <title>The Global Catalogue of Microorganisms (GCM) 10K type strain sequencing project: providing services to taxonomists for standard genome sequencing and annotation.</title>
        <authorList>
            <consortium name="The Broad Institute Genomics Platform"/>
            <consortium name="The Broad Institute Genome Sequencing Center for Infectious Disease"/>
            <person name="Wu L."/>
            <person name="Ma J."/>
        </authorList>
    </citation>
    <scope>NUCLEOTIDE SEQUENCE [LARGE SCALE GENOMIC DNA]</scope>
    <source>
        <strain evidence="11">CCM 2767</strain>
    </source>
</reference>
<evidence type="ECO:0000256" key="5">
    <source>
        <dbReference type="ARBA" id="ARBA00040228"/>
    </source>
</evidence>
<dbReference type="NCBIfam" id="TIGR02490">
    <property type="entry name" value="flgF"/>
    <property type="match status" value="1"/>
</dbReference>
<dbReference type="RefSeq" id="WP_188379548.1">
    <property type="nucleotide sequence ID" value="NZ_BMDI01000001.1"/>
</dbReference>
<comment type="caution">
    <text evidence="10">The sequence shown here is derived from an EMBL/GenBank/DDBJ whole genome shotgun (WGS) entry which is preliminary data.</text>
</comment>
<keyword evidence="10" id="KW-0966">Cell projection</keyword>
<dbReference type="GO" id="GO:0030694">
    <property type="term" value="C:bacterial-type flagellum basal body, rod"/>
    <property type="evidence" value="ECO:0007669"/>
    <property type="project" value="UniProtKB-UniRule"/>
</dbReference>
<feature type="domain" description="Flagellar hook protein FlgE/F/G-like D1" evidence="9">
    <location>
        <begin position="81"/>
        <end position="145"/>
    </location>
</feature>
<keyword evidence="10" id="KW-0969">Cilium</keyword>
<dbReference type="EMBL" id="BMDI01000001">
    <property type="protein sequence ID" value="GGI16320.1"/>
    <property type="molecule type" value="Genomic_DNA"/>
</dbReference>
<evidence type="ECO:0000256" key="3">
    <source>
        <dbReference type="ARBA" id="ARBA00023143"/>
    </source>
</evidence>
<dbReference type="NCBIfam" id="NF009280">
    <property type="entry name" value="PRK12640.1"/>
    <property type="match status" value="1"/>
</dbReference>
<dbReference type="InterPro" id="IPR020013">
    <property type="entry name" value="Flagellar_FlgE/F/G"/>
</dbReference>
<comment type="subunit">
    <text evidence="4 6">The basal body constitutes a major portion of the flagellar organelle and consists of five rings (E,L,P,S, and M) mounted on a central rod. The rod consists of about 26 subunits of FlgG in the distal portion, and FlgB, FlgC and FlgF are thought to build up the proximal portion of the rod with about 6 subunits each.</text>
</comment>
<keyword evidence="10" id="KW-0282">Flagellum</keyword>
<dbReference type="PROSITE" id="PS00588">
    <property type="entry name" value="FLAGELLA_BB_ROD"/>
    <property type="match status" value="1"/>
</dbReference>
<name>A0A8J3AP53_9BURK</name>
<comment type="similarity">
    <text evidence="2 6">Belongs to the flagella basal body rod proteins family.</text>
</comment>
<evidence type="ECO:0000313" key="11">
    <source>
        <dbReference type="Proteomes" id="UP000642180"/>
    </source>
</evidence>
<keyword evidence="3 6" id="KW-0975">Bacterial flagellum</keyword>
<evidence type="ECO:0000256" key="2">
    <source>
        <dbReference type="ARBA" id="ARBA00009677"/>
    </source>
</evidence>
<dbReference type="SUPFAM" id="SSF117143">
    <property type="entry name" value="Flagellar hook protein flgE"/>
    <property type="match status" value="1"/>
</dbReference>
<dbReference type="Pfam" id="PF22692">
    <property type="entry name" value="LlgE_F_G_D1"/>
    <property type="match status" value="1"/>
</dbReference>
<dbReference type="GO" id="GO:0071978">
    <property type="term" value="P:bacterial-type flagellum-dependent swarming motility"/>
    <property type="evidence" value="ECO:0007669"/>
    <property type="project" value="TreeGrafter"/>
</dbReference>
<evidence type="ECO:0000256" key="4">
    <source>
        <dbReference type="ARBA" id="ARBA00038560"/>
    </source>
</evidence>
<evidence type="ECO:0000313" key="10">
    <source>
        <dbReference type="EMBL" id="GGI16320.1"/>
    </source>
</evidence>
<dbReference type="NCBIfam" id="TIGR03506">
    <property type="entry name" value="FlgEFG_subfam"/>
    <property type="match status" value="1"/>
</dbReference>
<organism evidence="10 11">
    <name type="scientific">Oxalicibacterium faecigallinarum</name>
    <dbReference type="NCBI Taxonomy" id="573741"/>
    <lineage>
        <taxon>Bacteria</taxon>
        <taxon>Pseudomonadati</taxon>
        <taxon>Pseudomonadota</taxon>
        <taxon>Betaproteobacteria</taxon>
        <taxon>Burkholderiales</taxon>
        <taxon>Oxalobacteraceae</taxon>
        <taxon>Oxalicibacterium</taxon>
    </lineage>
</organism>
<protein>
    <recommendedName>
        <fullName evidence="5 6">Flagellar basal-body rod protein FlgF</fullName>
    </recommendedName>
</protein>
<dbReference type="InterPro" id="IPR019776">
    <property type="entry name" value="Flagellar_basal_body_rod_CS"/>
</dbReference>
<sequence length="246" mass="26011">MDRLIYTAMTGAKQILEQQATTSNNLANVSTNGFRAQLDTFRAVPVVGADLPTRSYVVDSTVGTDFRSGAIQHTGRDLDVAIKGKGWFAVERADGTEGYTRSGSLKINENGVLQTQSGQNVVGDGGPITIPPDTHFTIGKDGTISTVQAGSVPGATIQLARLKLVNPPEEELVRGTDGLFVMRNGDAVEPDANVSVVGGAIEGSNVNVVDAMVNMISLSRQFEVHMNLLKHAESNAAKATEFLALN</sequence>
<dbReference type="Pfam" id="PF00460">
    <property type="entry name" value="Flg_bb_rod"/>
    <property type="match status" value="1"/>
</dbReference>